<sequence>MSSTRSINSPLSILHSSLQIPFSSKFSGPRVSLFLLYCSSSVFQFDVFFNRLFWFVTEAMMKIFPVP</sequence>
<evidence type="ECO:0000313" key="3">
    <source>
        <dbReference type="Proteomes" id="UP001642487"/>
    </source>
</evidence>
<name>A0ABP0YMC4_9ROSI</name>
<evidence type="ECO:0000256" key="1">
    <source>
        <dbReference type="SAM" id="Phobius"/>
    </source>
</evidence>
<proteinExistence type="predicted"/>
<dbReference type="EMBL" id="OZ021739">
    <property type="protein sequence ID" value="CAK9321534.1"/>
    <property type="molecule type" value="Genomic_DNA"/>
</dbReference>
<keyword evidence="1" id="KW-0812">Transmembrane</keyword>
<reference evidence="2 3" key="1">
    <citation type="submission" date="2024-03" db="EMBL/GenBank/DDBJ databases">
        <authorList>
            <person name="Gkanogiannis A."/>
            <person name="Becerra Lopez-Lavalle L."/>
        </authorList>
    </citation>
    <scope>NUCLEOTIDE SEQUENCE [LARGE SCALE GENOMIC DNA]</scope>
</reference>
<accession>A0ABP0YMC4</accession>
<organism evidence="2 3">
    <name type="scientific">Citrullus colocynthis</name>
    <name type="common">colocynth</name>
    <dbReference type="NCBI Taxonomy" id="252529"/>
    <lineage>
        <taxon>Eukaryota</taxon>
        <taxon>Viridiplantae</taxon>
        <taxon>Streptophyta</taxon>
        <taxon>Embryophyta</taxon>
        <taxon>Tracheophyta</taxon>
        <taxon>Spermatophyta</taxon>
        <taxon>Magnoliopsida</taxon>
        <taxon>eudicotyledons</taxon>
        <taxon>Gunneridae</taxon>
        <taxon>Pentapetalae</taxon>
        <taxon>rosids</taxon>
        <taxon>fabids</taxon>
        <taxon>Cucurbitales</taxon>
        <taxon>Cucurbitaceae</taxon>
        <taxon>Benincaseae</taxon>
        <taxon>Citrullus</taxon>
    </lineage>
</organism>
<dbReference type="Proteomes" id="UP001642487">
    <property type="component" value="Chromosome 5"/>
</dbReference>
<evidence type="ECO:0000313" key="2">
    <source>
        <dbReference type="EMBL" id="CAK9321534.1"/>
    </source>
</evidence>
<keyword evidence="1" id="KW-1133">Transmembrane helix</keyword>
<keyword evidence="1" id="KW-0472">Membrane</keyword>
<protein>
    <submittedName>
        <fullName evidence="2">Uncharacterized protein</fullName>
    </submittedName>
</protein>
<gene>
    <name evidence="2" type="ORF">CITCOLO1_LOCUS13608</name>
</gene>
<keyword evidence="3" id="KW-1185">Reference proteome</keyword>
<feature type="transmembrane region" description="Helical" evidence="1">
    <location>
        <begin position="34"/>
        <end position="54"/>
    </location>
</feature>